<proteinExistence type="predicted"/>
<reference evidence="1 2" key="1">
    <citation type="submission" date="2019-02" db="EMBL/GenBank/DDBJ databases">
        <title>Complete Genome Sequence of Desulfovibrio desulfuricans IC1, a Sulfonate Utilizing Anaerobe.</title>
        <authorList>
            <person name="Day L.A."/>
            <person name="De Leon K.B."/>
            <person name="Wall J.D."/>
        </authorList>
    </citation>
    <scope>NUCLEOTIDE SEQUENCE [LARGE SCALE GENOMIC DNA]</scope>
    <source>
        <strain evidence="1 2">IC1</strain>
    </source>
</reference>
<sequence>MSEDIRLTIDISLDSASLLASDIVTLADEARRLMRADTNEGRLADGAFGLIANAAKQLDDLLSEMARKAA</sequence>
<gene>
    <name evidence="1" type="ORF">DDIC_05330</name>
</gene>
<accession>A0A4P7UKF8</accession>
<protein>
    <submittedName>
        <fullName evidence="1">Uncharacterized protein</fullName>
    </submittedName>
</protein>
<evidence type="ECO:0000313" key="2">
    <source>
        <dbReference type="Proteomes" id="UP000297065"/>
    </source>
</evidence>
<dbReference type="Proteomes" id="UP000297065">
    <property type="component" value="Chromosome"/>
</dbReference>
<dbReference type="RefSeq" id="WP_136399481.1">
    <property type="nucleotide sequence ID" value="NZ_CP036295.1"/>
</dbReference>
<evidence type="ECO:0000313" key="1">
    <source>
        <dbReference type="EMBL" id="QCC85304.1"/>
    </source>
</evidence>
<name>A0A4P7UKF8_DESDE</name>
<organism evidence="1 2">
    <name type="scientific">Desulfovibrio desulfuricans</name>
    <dbReference type="NCBI Taxonomy" id="876"/>
    <lineage>
        <taxon>Bacteria</taxon>
        <taxon>Pseudomonadati</taxon>
        <taxon>Thermodesulfobacteriota</taxon>
        <taxon>Desulfovibrionia</taxon>
        <taxon>Desulfovibrionales</taxon>
        <taxon>Desulfovibrionaceae</taxon>
        <taxon>Desulfovibrio</taxon>
    </lineage>
</organism>
<dbReference type="EMBL" id="CP036295">
    <property type="protein sequence ID" value="QCC85304.1"/>
    <property type="molecule type" value="Genomic_DNA"/>
</dbReference>
<dbReference type="AlphaFoldDB" id="A0A4P7UKF8"/>